<evidence type="ECO:0000256" key="1">
    <source>
        <dbReference type="ARBA" id="ARBA00022737"/>
    </source>
</evidence>
<keyword evidence="1" id="KW-0677">Repeat</keyword>
<name>A0A0G4IYL2_PLABS</name>
<dbReference type="PANTHER" id="PTHR24123:SF33">
    <property type="entry name" value="PROTEIN HOS4"/>
    <property type="match status" value="1"/>
</dbReference>
<dbReference type="AlphaFoldDB" id="A0A0G4IYL2"/>
<proteinExistence type="predicted"/>
<dbReference type="SUPFAM" id="SSF48403">
    <property type="entry name" value="Ankyrin repeat"/>
    <property type="match status" value="1"/>
</dbReference>
<accession>A0A0G4IYL2</accession>
<dbReference type="OrthoDB" id="1913941at2759"/>
<evidence type="ECO:0000313" key="4">
    <source>
        <dbReference type="Proteomes" id="UP000039324"/>
    </source>
</evidence>
<dbReference type="InterPro" id="IPR036770">
    <property type="entry name" value="Ankyrin_rpt-contain_sf"/>
</dbReference>
<evidence type="ECO:0000313" key="3">
    <source>
        <dbReference type="EMBL" id="CEP00430.1"/>
    </source>
</evidence>
<keyword evidence="4" id="KW-1185">Reference proteome</keyword>
<keyword evidence="2" id="KW-0040">ANK repeat</keyword>
<organism evidence="3 4">
    <name type="scientific">Plasmodiophora brassicae</name>
    <name type="common">Clubroot disease agent</name>
    <dbReference type="NCBI Taxonomy" id="37360"/>
    <lineage>
        <taxon>Eukaryota</taxon>
        <taxon>Sar</taxon>
        <taxon>Rhizaria</taxon>
        <taxon>Endomyxa</taxon>
        <taxon>Phytomyxea</taxon>
        <taxon>Plasmodiophorida</taxon>
        <taxon>Plasmodiophoridae</taxon>
        <taxon>Plasmodiophora</taxon>
    </lineage>
</organism>
<dbReference type="InterPro" id="IPR051165">
    <property type="entry name" value="Multifunctional_ANK_Repeat"/>
</dbReference>
<gene>
    <name evidence="3" type="ORF">PBRA_001484</name>
</gene>
<reference evidence="3 4" key="1">
    <citation type="submission" date="2015-02" db="EMBL/GenBank/DDBJ databases">
        <authorList>
            <person name="Chooi Y.-H."/>
        </authorList>
    </citation>
    <scope>NUCLEOTIDE SEQUENCE [LARGE SCALE GENOMIC DNA]</scope>
    <source>
        <strain evidence="3">E3</strain>
    </source>
</reference>
<evidence type="ECO:0000256" key="2">
    <source>
        <dbReference type="ARBA" id="ARBA00023043"/>
    </source>
</evidence>
<dbReference type="Pfam" id="PF13637">
    <property type="entry name" value="Ank_4"/>
    <property type="match status" value="1"/>
</dbReference>
<dbReference type="Gene3D" id="1.25.40.20">
    <property type="entry name" value="Ankyrin repeat-containing domain"/>
    <property type="match status" value="2"/>
</dbReference>
<dbReference type="InterPro" id="IPR002110">
    <property type="entry name" value="Ankyrin_rpt"/>
</dbReference>
<dbReference type="EMBL" id="CDSF01000101">
    <property type="protein sequence ID" value="CEP00430.1"/>
    <property type="molecule type" value="Genomic_DNA"/>
</dbReference>
<dbReference type="Proteomes" id="UP000039324">
    <property type="component" value="Unassembled WGS sequence"/>
</dbReference>
<dbReference type="PANTHER" id="PTHR24123">
    <property type="entry name" value="ANKYRIN REPEAT-CONTAINING"/>
    <property type="match status" value="1"/>
</dbReference>
<sequence length="512" mass="56762">MLWVPVTQLSRRFVAAELSARYLAVHKHFARSTPMHVCRFVRDWMAAWFGRRRTCRWPRLRSPAEDDLASFTRSVQAGYGLVKSLVDSGQENLIKQYLRSGAFLKEDLGDWVEVACSENDLLVVKALAELYPIPSKHFNQGLVLSAQAGNDQVVEYLLKKTAADPDATFESDDGWTVGDSAALRMAAHNGHGRVVALLLKSDRCHPNALNNEAIRNASANGHVHVVQQLLEDSRVNAADLNSDSLTKAAQGGHVEVAKLLLLRSRVDPGALRCTPLRSACKCNNPNSRLPLVDLLLTHLKSYDVNDLPICEAAACHDHRVLQRLLDFAPVDPPQHLNRALLSSASAGDWSAIKVLLQDKRVADGARRPLALRVACQNGHFRCIRLLAQHESITPELLHDIALSTLQAAHSHRTFAELCWLYSEATGRPRPAINTSVLAARSLKMYWKVFKNMQTQRESAIRTVLLADRALKGIPRDIVDQIVIFACGARLGGLSTSAVHDIRKIRSYRTVAL</sequence>
<dbReference type="STRING" id="37360.A0A0G4IYL2"/>
<dbReference type="Pfam" id="PF12796">
    <property type="entry name" value="Ank_2"/>
    <property type="match status" value="1"/>
</dbReference>
<protein>
    <submittedName>
        <fullName evidence="3">Uncharacterized protein</fullName>
    </submittedName>
</protein>
<dbReference type="SMART" id="SM00248">
    <property type="entry name" value="ANK"/>
    <property type="match status" value="6"/>
</dbReference>